<keyword evidence="5" id="KW-1185">Reference proteome</keyword>
<dbReference type="PANTHER" id="PTHR28190">
    <property type="entry name" value="NUCLEAR MIGRATION PROTEIN NUM1"/>
    <property type="match status" value="1"/>
</dbReference>
<dbReference type="InterPro" id="IPR053005">
    <property type="entry name" value="Nuclear_Pos-Cytoskel_Interact"/>
</dbReference>
<feature type="compositionally biased region" description="Polar residues" evidence="2">
    <location>
        <begin position="658"/>
        <end position="672"/>
    </location>
</feature>
<sequence>MESLASSSQHPAANGIPTPSPDELRAHLQSLLDAKERQLNQAGILGQRVLAQQMELEERVKKLQTMTAGLEDEGYDDEDVYGGIATNTVGRGGKRRGSSAAHVRGETLDSFRELAQTIVQWDEENKMLNEELAASLGVADSSKPTANGTPVSIPYTDATHDAHDRPHPPPSSKAGTSAAAQSRRAKNAAHRADDVEFAFEIGSGLLTEVRRLQSLLGERDKAIQDMKEEKDDLEKTVESLRAALRQQEQHADKFKEENWNLEVTLQDLRTSLTAHQESQAKLESEVKKLTRHLNTTQTNSDQYKTESERLQGQLDTLKAKHETDVAQARRHAAGLMRDKSDLQTTIEKMKVEQAKWQSSGLAPRGGRFGSPLTPGTVAGREEDSRGHEYLTPAMEDNENDVFGTTGGASRRRAGGSAAVLDPALFDYENGDGENDEDGDPDSPMALRRRNKFLAPNHPSNEIEALQQRLAHAQRQIGTLRGSLNREKLARMRAEGKVVPENATFDDEGNLVQDGDDENLDDEDGEGNDASSRKKAGRVLTPHRVGGARGARGGRGHRGRGGTGRGGLSLIQRLGMASHSPSSPVDDEDEDDVPPVPSLPREFKQEEEEYEDEESRFFSSSVSGPSHSTMQLSDLDPAGISQLRDEREPSNMGLDASPSPRNSVNLNASNRTSIDGMDPVFANVLRRVPSNSSAHGSPLRHSVLRGGRARGRVRGGATLRESAAAMMSRERPSSIASDLQPEVLGEALAGALDGDDSLQGDYSGHRSSLAGLVDDLEESIEEEDESEVAVAAPDVALAPVAEKPESKEMECQTEEVPEPEPRVVERIVEVEVERVVEKIVEVPKEVYLDKIVEVEKIVRVEVPVEKIVQVQVEKIVEVEKRVEVPVERIVEKLVEVEKRVEVPVDKIVEVEKIKRVEVPVEKIVEVEVEKIVEVEVEKIVEVEVEKIVYRDREDTTIGRGYPSAGVYADIMGRKANAMQQDNIRARVTSDATVSHQRSFLTERQNDYDDFEDEGDETETGAETEAEYHDARASIMMSTPSGQSTDDFHSVMTISDRDYSSGEEDDRDQDFEGDETGSIKASSYAQSQHHRGTSSGSMSSFYADMGMPPREFASVGVSANFVEPRSPTPEPVIQIVEKIVEVEVEKIVEVEVEKIVEVEKVVEKIVEVQVPVDRIVEKIVEVEKEVEKIVRVEVPRPKPETQELSIQTDAWLPPAPVFIAPPAGVPPPSPGGLYRVGSSSSKQQFQFILPPPPQSSHSAPNSAAVPASASASSAGPLANLFRDPNGTYVRSSRLSSSDRRQSIESMLSSNAGTDELGPRSRVPSATGLNVVDKSRPPMMSLPPPPKAPPPPGSMPPPPFIPDRRLANDVPPPRPSSPPPADLIQRATTPTFFGNRSVHRQAGSSMPPLQGGLKQPPSTSSFRSSANTSHGYATPLSHSVREHREHERRGEYSSASLTSDPSGIASPRSSISSERHAYTPGRLPVTPEKSADITPKAHNLQQATDPAVIHAITQTMIGEFLYKYTRKAIGKGHGQTRHKRFFWVHPYTKTLYWSSADPGSSNVSESSAKSAYIEGVRSVLDPNPMPPGLHQYSVVIETANREMKITAPTKERHDIWLSALKYLLSRPSPTNLTSPPNGVGGPMMATPQSPGEYMTEDELRSPGPQHLLASPSSQRSARPERGDNWNSTPRGQRSRSQLSINRSVGKRSGTPAIEYLRWNGPESPYSPTRSFVDVPGGEDSEDLDFELHGEEEEEEFEGLENVRACCDGRHTVGRSGRVHHHHHHHHEHGASDTLSMSQNGGTMRRKNSDTRSRREHLEVMEQARPASPAWSFRSKSGSVQSHEGGSSGGGIFSWGRGDTGKLRFGSKRSAKSSLQPNDAQ</sequence>
<feature type="compositionally biased region" description="Low complexity" evidence="2">
    <location>
        <begin position="1415"/>
        <end position="1426"/>
    </location>
</feature>
<feature type="compositionally biased region" description="Polar residues" evidence="2">
    <location>
        <begin position="1301"/>
        <end position="1310"/>
    </location>
</feature>
<feature type="compositionally biased region" description="Polar residues" evidence="2">
    <location>
        <begin position="1681"/>
        <end position="1699"/>
    </location>
</feature>
<dbReference type="CDD" id="cd13365">
    <property type="entry name" value="PH_PLC_plant-like"/>
    <property type="match status" value="1"/>
</dbReference>
<gene>
    <name evidence="4" type="ORF">DFP72DRAFT_1018302</name>
</gene>
<feature type="compositionally biased region" description="Pro residues" evidence="2">
    <location>
        <begin position="1367"/>
        <end position="1378"/>
    </location>
</feature>
<feature type="compositionally biased region" description="Pro residues" evidence="2">
    <location>
        <begin position="1337"/>
        <end position="1358"/>
    </location>
</feature>
<dbReference type="PROSITE" id="PS50003">
    <property type="entry name" value="PH_DOMAIN"/>
    <property type="match status" value="1"/>
</dbReference>
<feature type="compositionally biased region" description="Polar residues" evidence="2">
    <location>
        <begin position="1077"/>
        <end position="1095"/>
    </location>
</feature>
<feature type="compositionally biased region" description="Basic and acidic residues" evidence="2">
    <location>
        <begin position="158"/>
        <end position="167"/>
    </location>
</feature>
<protein>
    <recommendedName>
        <fullName evidence="3">PH domain-containing protein</fullName>
    </recommendedName>
</protein>
<feature type="compositionally biased region" description="Acidic residues" evidence="2">
    <location>
        <begin position="604"/>
        <end position="613"/>
    </location>
</feature>
<dbReference type="Gene3D" id="2.30.29.30">
    <property type="entry name" value="Pleckstrin-homology domain (PH domain)/Phosphotyrosine-binding domain (PTB)"/>
    <property type="match status" value="1"/>
</dbReference>
<feature type="compositionally biased region" description="Polar residues" evidence="2">
    <location>
        <begin position="1868"/>
        <end position="1877"/>
    </location>
</feature>
<feature type="region of interest" description="Disordered" evidence="2">
    <location>
        <begin position="425"/>
        <end position="445"/>
    </location>
</feature>
<dbReference type="OrthoDB" id="2149224at2759"/>
<feature type="compositionally biased region" description="Polar residues" evidence="2">
    <location>
        <begin position="1624"/>
        <end position="1633"/>
    </location>
</feature>
<feature type="compositionally biased region" description="Basic and acidic residues" evidence="2">
    <location>
        <begin position="1436"/>
        <end position="1448"/>
    </location>
</feature>
<evidence type="ECO:0000256" key="2">
    <source>
        <dbReference type="SAM" id="MobiDB-lite"/>
    </source>
</evidence>
<dbReference type="SUPFAM" id="SSF50729">
    <property type="entry name" value="PH domain-like"/>
    <property type="match status" value="1"/>
</dbReference>
<feature type="domain" description="PH" evidence="3">
    <location>
        <begin position="1511"/>
        <end position="1622"/>
    </location>
</feature>
<feature type="region of interest" description="Disordered" evidence="2">
    <location>
        <begin position="986"/>
        <end position="1023"/>
    </location>
</feature>
<feature type="compositionally biased region" description="Acidic residues" evidence="2">
    <location>
        <begin position="1059"/>
        <end position="1073"/>
    </location>
</feature>
<feature type="coiled-coil region" evidence="1">
    <location>
        <begin position="212"/>
        <end position="320"/>
    </location>
</feature>
<evidence type="ECO:0000313" key="4">
    <source>
        <dbReference type="EMBL" id="KAF6745032.1"/>
    </source>
</evidence>
<feature type="region of interest" description="Disordered" evidence="2">
    <location>
        <begin position="1242"/>
        <end position="1487"/>
    </location>
</feature>
<feature type="region of interest" description="Disordered" evidence="2">
    <location>
        <begin position="1054"/>
        <end position="1095"/>
    </location>
</feature>
<feature type="region of interest" description="Disordered" evidence="2">
    <location>
        <begin position="139"/>
        <end position="191"/>
    </location>
</feature>
<feature type="compositionally biased region" description="Basic residues" evidence="2">
    <location>
        <begin position="1773"/>
        <end position="1784"/>
    </location>
</feature>
<feature type="compositionally biased region" description="Low complexity" evidence="2">
    <location>
        <begin position="1253"/>
        <end position="1276"/>
    </location>
</feature>
<dbReference type="InterPro" id="IPR011993">
    <property type="entry name" value="PH-like_dom_sf"/>
</dbReference>
<dbReference type="GO" id="GO:0032065">
    <property type="term" value="P:maintenance of protein location in cell cortex"/>
    <property type="evidence" value="ECO:0007669"/>
    <property type="project" value="InterPro"/>
</dbReference>
<feature type="region of interest" description="Disordered" evidence="2">
    <location>
        <begin position="1772"/>
        <end position="1877"/>
    </location>
</feature>
<accession>A0A8H6HF61</accession>
<keyword evidence="1" id="KW-0175">Coiled coil</keyword>
<feature type="region of interest" description="Disordered" evidence="2">
    <location>
        <begin position="1624"/>
        <end position="1739"/>
    </location>
</feature>
<feature type="compositionally biased region" description="Polar residues" evidence="2">
    <location>
        <begin position="1789"/>
        <end position="1798"/>
    </location>
</feature>
<feature type="compositionally biased region" description="Polar residues" evidence="2">
    <location>
        <begin position="1"/>
        <end position="11"/>
    </location>
</feature>
<feature type="region of interest" description="Disordered" evidence="2">
    <location>
        <begin position="688"/>
        <end position="714"/>
    </location>
</feature>
<proteinExistence type="predicted"/>
<dbReference type="Gene3D" id="1.10.287.1490">
    <property type="match status" value="1"/>
</dbReference>
<feature type="compositionally biased region" description="Acidic residues" evidence="2">
    <location>
        <begin position="1006"/>
        <end position="1023"/>
    </location>
</feature>
<reference evidence="4 5" key="1">
    <citation type="submission" date="2020-07" db="EMBL/GenBank/DDBJ databases">
        <title>Comparative genomics of pyrophilous fungi reveals a link between fire events and developmental genes.</title>
        <authorList>
            <consortium name="DOE Joint Genome Institute"/>
            <person name="Steindorff A.S."/>
            <person name="Carver A."/>
            <person name="Calhoun S."/>
            <person name="Stillman K."/>
            <person name="Liu H."/>
            <person name="Lipzen A."/>
            <person name="Pangilinan J."/>
            <person name="Labutti K."/>
            <person name="Bruns T.D."/>
            <person name="Grigoriev I.V."/>
        </authorList>
    </citation>
    <scope>NUCLEOTIDE SEQUENCE [LARGE SCALE GENOMIC DNA]</scope>
    <source>
        <strain evidence="4 5">CBS 144469</strain>
    </source>
</reference>
<evidence type="ECO:0000256" key="1">
    <source>
        <dbReference type="SAM" id="Coils"/>
    </source>
</evidence>
<feature type="compositionally biased region" description="Basic and acidic residues" evidence="2">
    <location>
        <begin position="1803"/>
        <end position="1818"/>
    </location>
</feature>
<dbReference type="SMART" id="SM00233">
    <property type="entry name" value="PH"/>
    <property type="match status" value="1"/>
</dbReference>
<dbReference type="InterPro" id="IPR001849">
    <property type="entry name" value="PH_domain"/>
</dbReference>
<dbReference type="GO" id="GO:0000226">
    <property type="term" value="P:microtubule cytoskeleton organization"/>
    <property type="evidence" value="ECO:0007669"/>
    <property type="project" value="TreeGrafter"/>
</dbReference>
<feature type="compositionally biased region" description="Acidic residues" evidence="2">
    <location>
        <begin position="503"/>
        <end position="526"/>
    </location>
</feature>
<feature type="region of interest" description="Disordered" evidence="2">
    <location>
        <begin position="1"/>
        <end position="26"/>
    </location>
</feature>
<name>A0A8H6HF61_9AGAR</name>
<feature type="compositionally biased region" description="Low complexity" evidence="2">
    <location>
        <begin position="616"/>
        <end position="627"/>
    </location>
</feature>
<dbReference type="InterPro" id="IPR024774">
    <property type="entry name" value="PH_dom-Mcp5-type"/>
</dbReference>
<feature type="region of interest" description="Disordered" evidence="2">
    <location>
        <begin position="356"/>
        <end position="385"/>
    </location>
</feature>
<feature type="compositionally biased region" description="Polar residues" evidence="2">
    <location>
        <begin position="988"/>
        <end position="1001"/>
    </location>
</feature>
<dbReference type="Pfam" id="PF12814">
    <property type="entry name" value="Mcp5_PH"/>
    <property type="match status" value="1"/>
</dbReference>
<feature type="region of interest" description="Disordered" evidence="2">
    <location>
        <begin position="491"/>
        <end position="675"/>
    </location>
</feature>
<dbReference type="GO" id="GO:0005938">
    <property type="term" value="C:cell cortex"/>
    <property type="evidence" value="ECO:0007669"/>
    <property type="project" value="InterPro"/>
</dbReference>
<comment type="caution">
    <text evidence="4">The sequence shown here is derived from an EMBL/GenBank/DDBJ whole genome shotgun (WGS) entry which is preliminary data.</text>
</comment>
<dbReference type="GO" id="GO:0005543">
    <property type="term" value="F:phospholipid binding"/>
    <property type="evidence" value="ECO:0007669"/>
    <property type="project" value="InterPro"/>
</dbReference>
<dbReference type="PANTHER" id="PTHR28190:SF1">
    <property type="entry name" value="NUCLEAR MIGRATION PROTEIN NUM1"/>
    <property type="match status" value="1"/>
</dbReference>
<dbReference type="EMBL" id="JACGCI010000111">
    <property type="protein sequence ID" value="KAF6745032.1"/>
    <property type="molecule type" value="Genomic_DNA"/>
</dbReference>
<dbReference type="GO" id="GO:0015631">
    <property type="term" value="F:tubulin binding"/>
    <property type="evidence" value="ECO:0007669"/>
    <property type="project" value="TreeGrafter"/>
</dbReference>
<organism evidence="4 5">
    <name type="scientific">Ephemerocybe angulata</name>
    <dbReference type="NCBI Taxonomy" id="980116"/>
    <lineage>
        <taxon>Eukaryota</taxon>
        <taxon>Fungi</taxon>
        <taxon>Dikarya</taxon>
        <taxon>Basidiomycota</taxon>
        <taxon>Agaricomycotina</taxon>
        <taxon>Agaricomycetes</taxon>
        <taxon>Agaricomycetidae</taxon>
        <taxon>Agaricales</taxon>
        <taxon>Agaricineae</taxon>
        <taxon>Psathyrellaceae</taxon>
        <taxon>Ephemerocybe</taxon>
    </lineage>
</organism>
<dbReference type="Proteomes" id="UP000521943">
    <property type="component" value="Unassembled WGS sequence"/>
</dbReference>
<evidence type="ECO:0000259" key="3">
    <source>
        <dbReference type="PROSITE" id="PS50003"/>
    </source>
</evidence>
<feature type="compositionally biased region" description="Acidic residues" evidence="2">
    <location>
        <begin position="428"/>
        <end position="440"/>
    </location>
</feature>
<dbReference type="GO" id="GO:0005739">
    <property type="term" value="C:mitochondrion"/>
    <property type="evidence" value="ECO:0007669"/>
    <property type="project" value="TreeGrafter"/>
</dbReference>
<feature type="compositionally biased region" description="Low complexity" evidence="2">
    <location>
        <begin position="1458"/>
        <end position="1469"/>
    </location>
</feature>
<evidence type="ECO:0000313" key="5">
    <source>
        <dbReference type="Proteomes" id="UP000521943"/>
    </source>
</evidence>